<proteinExistence type="predicted"/>
<dbReference type="AlphaFoldDB" id="A0AA40KWU8"/>
<name>A0AA40KWU8_9HYME</name>
<protein>
    <submittedName>
        <fullName evidence="2">Uncharacterized protein</fullName>
    </submittedName>
</protein>
<keyword evidence="3" id="KW-1185">Reference proteome</keyword>
<sequence length="144" mass="15376">MEILASAVIFKSGPAEQQLITGRVEARRSSFVQNEGTDERGTQARGTGGKTGVAQQQQGKEAQMCLFSGNNKKGRPGASVTQAAIVRKLGIMFRTRRSSGFAPRALALHPLSPTRTHNPLPAQPLPISSSLPLYACPPQIQTPN</sequence>
<accession>A0AA40KWU8</accession>
<gene>
    <name evidence="2" type="ORF">K0M31_000447</name>
</gene>
<organism evidence="2 3">
    <name type="scientific">Melipona bicolor</name>
    <dbReference type="NCBI Taxonomy" id="60889"/>
    <lineage>
        <taxon>Eukaryota</taxon>
        <taxon>Metazoa</taxon>
        <taxon>Ecdysozoa</taxon>
        <taxon>Arthropoda</taxon>
        <taxon>Hexapoda</taxon>
        <taxon>Insecta</taxon>
        <taxon>Pterygota</taxon>
        <taxon>Neoptera</taxon>
        <taxon>Endopterygota</taxon>
        <taxon>Hymenoptera</taxon>
        <taxon>Apocrita</taxon>
        <taxon>Aculeata</taxon>
        <taxon>Apoidea</taxon>
        <taxon>Anthophila</taxon>
        <taxon>Apidae</taxon>
        <taxon>Melipona</taxon>
    </lineage>
</organism>
<evidence type="ECO:0000313" key="2">
    <source>
        <dbReference type="EMBL" id="KAK1135875.1"/>
    </source>
</evidence>
<evidence type="ECO:0000256" key="1">
    <source>
        <dbReference type="SAM" id="MobiDB-lite"/>
    </source>
</evidence>
<comment type="caution">
    <text evidence="2">The sequence shown here is derived from an EMBL/GenBank/DDBJ whole genome shotgun (WGS) entry which is preliminary data.</text>
</comment>
<dbReference type="EMBL" id="JAHYIQ010000001">
    <property type="protein sequence ID" value="KAK1135875.1"/>
    <property type="molecule type" value="Genomic_DNA"/>
</dbReference>
<dbReference type="Proteomes" id="UP001177670">
    <property type="component" value="Unassembled WGS sequence"/>
</dbReference>
<feature type="region of interest" description="Disordered" evidence="1">
    <location>
        <begin position="30"/>
        <end position="51"/>
    </location>
</feature>
<evidence type="ECO:0000313" key="3">
    <source>
        <dbReference type="Proteomes" id="UP001177670"/>
    </source>
</evidence>
<reference evidence="2" key="1">
    <citation type="submission" date="2021-10" db="EMBL/GenBank/DDBJ databases">
        <title>Melipona bicolor Genome sequencing and assembly.</title>
        <authorList>
            <person name="Araujo N.S."/>
            <person name="Arias M.C."/>
        </authorList>
    </citation>
    <scope>NUCLEOTIDE SEQUENCE</scope>
    <source>
        <strain evidence="2">USP_2M_L1-L4_2017</strain>
        <tissue evidence="2">Whole body</tissue>
    </source>
</reference>